<dbReference type="InterPro" id="IPR051478">
    <property type="entry name" value="Beta-lactamase-like_AB/R"/>
</dbReference>
<evidence type="ECO:0000259" key="4">
    <source>
        <dbReference type="Pfam" id="PF26335"/>
    </source>
</evidence>
<feature type="signal peptide" evidence="2">
    <location>
        <begin position="1"/>
        <end position="20"/>
    </location>
</feature>
<dbReference type="EMBL" id="JAKLMC020000009">
    <property type="protein sequence ID" value="KAK5954348.1"/>
    <property type="molecule type" value="Genomic_DNA"/>
</dbReference>
<dbReference type="SUPFAM" id="SSF56601">
    <property type="entry name" value="beta-lactamase/transpeptidase-like"/>
    <property type="match status" value="1"/>
</dbReference>
<feature type="domain" description="Beta-lactamase-like ARB-00930-like C-terminal" evidence="4">
    <location>
        <begin position="443"/>
        <end position="603"/>
    </location>
</feature>
<protein>
    <recommendedName>
        <fullName evidence="7">Beta-lactamase-related domain-containing protein</fullName>
    </recommendedName>
</protein>
<dbReference type="PANTHER" id="PTHR22935:SF97">
    <property type="entry name" value="BETA-LACTAMASE-RELATED DOMAIN-CONTAINING PROTEIN"/>
    <property type="match status" value="1"/>
</dbReference>
<dbReference type="Pfam" id="PF00144">
    <property type="entry name" value="Beta-lactamase"/>
    <property type="match status" value="1"/>
</dbReference>
<organism evidence="5 6">
    <name type="scientific">Knufia fluminis</name>
    <dbReference type="NCBI Taxonomy" id="191047"/>
    <lineage>
        <taxon>Eukaryota</taxon>
        <taxon>Fungi</taxon>
        <taxon>Dikarya</taxon>
        <taxon>Ascomycota</taxon>
        <taxon>Pezizomycotina</taxon>
        <taxon>Eurotiomycetes</taxon>
        <taxon>Chaetothyriomycetidae</taxon>
        <taxon>Chaetothyriales</taxon>
        <taxon>Trichomeriaceae</taxon>
        <taxon>Knufia</taxon>
    </lineage>
</organism>
<proteinExistence type="predicted"/>
<dbReference type="AlphaFoldDB" id="A0AAN8EFF4"/>
<name>A0AAN8EFF4_9EURO</name>
<evidence type="ECO:0000256" key="2">
    <source>
        <dbReference type="SAM" id="SignalP"/>
    </source>
</evidence>
<dbReference type="Proteomes" id="UP001316803">
    <property type="component" value="Unassembled WGS sequence"/>
</dbReference>
<dbReference type="InterPro" id="IPR058664">
    <property type="entry name" value="ARB_00930-like_C"/>
</dbReference>
<keyword evidence="6" id="KW-1185">Reference proteome</keyword>
<evidence type="ECO:0000256" key="1">
    <source>
        <dbReference type="SAM" id="MobiDB-lite"/>
    </source>
</evidence>
<gene>
    <name evidence="5" type="ORF">OHC33_004921</name>
</gene>
<dbReference type="InterPro" id="IPR012338">
    <property type="entry name" value="Beta-lactam/transpept-like"/>
</dbReference>
<sequence>MKFTRAIYLLAVVLTGNAGAASLSSGPCPPAGPDFSAPKSPSDTAALKKAITAFQQTVESSLKNGSISIPLDAEGTTFSFEAWSIHEDSPIHTYHYDATGLSDPAEGVKNVASDTTYRIGSLSKLLTVYTWLATAGDKHWNQPITNFIPELEAYDAREEPDTNDIDHFRWSTITVGALASQLSGIQKDPALPNAVSSLYTPIPGLPPSEDLPQNAQGLQCDTYAKLPCTRESYLNSILVSHPVYATYTEPVYSDMAYSLLALALENITGTPFPTLFQDNVVQALNLTSTSYEAPANHSTSIIPLNDTFAEFTPTLGYLQPGGGYYSSLNDLSAIGRSILSSTLLTPQLRRQWMKPAQFLADGVSAVGAPWEIYQALGTNKTTWMYTKSGDLGKYSGFLILLPDYDAGITILAAGAQASAVSRVLADVGATAFVPAFEVAAKTEASQKLAGEYIGTFANETGTGNDTFEIVLEVDDGPGVSMVNYTVNGVDMREAFAQLQKVERNDLRMRLFPTGLTSFTTRGTQQQGFRMVRYRPVTTDEAPEGAVFSSMRCQEWFTFGGYTSRTSFGVNGGLDEFDFVVGEGGKGKVDGLVVKTWNRVLEKVK</sequence>
<dbReference type="Pfam" id="PF26335">
    <property type="entry name" value="ARB_00930_C"/>
    <property type="match status" value="1"/>
</dbReference>
<comment type="caution">
    <text evidence="5">The sequence shown here is derived from an EMBL/GenBank/DDBJ whole genome shotgun (WGS) entry which is preliminary data.</text>
</comment>
<feature type="domain" description="Beta-lactamase-related" evidence="3">
    <location>
        <begin position="97"/>
        <end position="416"/>
    </location>
</feature>
<dbReference type="InterPro" id="IPR001466">
    <property type="entry name" value="Beta-lactam-related"/>
</dbReference>
<evidence type="ECO:0000313" key="5">
    <source>
        <dbReference type="EMBL" id="KAK5954348.1"/>
    </source>
</evidence>
<accession>A0AAN8EFF4</accession>
<dbReference type="Gene3D" id="3.40.710.10">
    <property type="entry name" value="DD-peptidase/beta-lactamase superfamily"/>
    <property type="match status" value="1"/>
</dbReference>
<feature type="chain" id="PRO_5042975540" description="Beta-lactamase-related domain-containing protein" evidence="2">
    <location>
        <begin position="21"/>
        <end position="604"/>
    </location>
</feature>
<reference evidence="5 6" key="1">
    <citation type="submission" date="2022-12" db="EMBL/GenBank/DDBJ databases">
        <title>Genomic features and morphological characterization of a novel Knufia sp. strain isolated from spacecraft assembly facility.</title>
        <authorList>
            <person name="Teixeira M."/>
            <person name="Chander A.M."/>
            <person name="Stajich J.E."/>
            <person name="Venkateswaran K."/>
        </authorList>
    </citation>
    <scope>NUCLEOTIDE SEQUENCE [LARGE SCALE GENOMIC DNA]</scope>
    <source>
        <strain evidence="5 6">FJI-L2-BK-P2</strain>
    </source>
</reference>
<evidence type="ECO:0000259" key="3">
    <source>
        <dbReference type="Pfam" id="PF00144"/>
    </source>
</evidence>
<evidence type="ECO:0000313" key="6">
    <source>
        <dbReference type="Proteomes" id="UP001316803"/>
    </source>
</evidence>
<evidence type="ECO:0008006" key="7">
    <source>
        <dbReference type="Google" id="ProtNLM"/>
    </source>
</evidence>
<keyword evidence="2" id="KW-0732">Signal</keyword>
<feature type="region of interest" description="Disordered" evidence="1">
    <location>
        <begin position="23"/>
        <end position="42"/>
    </location>
</feature>
<dbReference type="PANTHER" id="PTHR22935">
    <property type="entry name" value="PENICILLIN-BINDING PROTEIN"/>
    <property type="match status" value="1"/>
</dbReference>